<dbReference type="Gene3D" id="3.30.300.30">
    <property type="match status" value="1"/>
</dbReference>
<dbReference type="PANTHER" id="PTHR43767">
    <property type="entry name" value="LONG-CHAIN-FATTY-ACID--COA LIGASE"/>
    <property type="match status" value="1"/>
</dbReference>
<keyword evidence="1" id="KW-0436">Ligase</keyword>
<dbReference type="EMBL" id="JBHSAF010000014">
    <property type="protein sequence ID" value="MFC3914410.1"/>
    <property type="molecule type" value="Genomic_DNA"/>
</dbReference>
<proteinExistence type="predicted"/>
<evidence type="ECO:0000313" key="3">
    <source>
        <dbReference type="EMBL" id="MFC3914410.1"/>
    </source>
</evidence>
<dbReference type="InterPro" id="IPR050237">
    <property type="entry name" value="ATP-dep_AMP-bd_enzyme"/>
</dbReference>
<comment type="caution">
    <text evidence="3">The sequence shown here is derived from an EMBL/GenBank/DDBJ whole genome shotgun (WGS) entry which is preliminary data.</text>
</comment>
<evidence type="ECO:0000313" key="4">
    <source>
        <dbReference type="Proteomes" id="UP001595692"/>
    </source>
</evidence>
<feature type="domain" description="AMP-dependent synthetase/ligase" evidence="2">
    <location>
        <begin position="131"/>
        <end position="328"/>
    </location>
</feature>
<reference evidence="4" key="1">
    <citation type="journal article" date="2019" name="Int. J. Syst. Evol. Microbiol.">
        <title>The Global Catalogue of Microorganisms (GCM) 10K type strain sequencing project: providing services to taxonomists for standard genome sequencing and annotation.</title>
        <authorList>
            <consortium name="The Broad Institute Genomics Platform"/>
            <consortium name="The Broad Institute Genome Sequencing Center for Infectious Disease"/>
            <person name="Wu L."/>
            <person name="Ma J."/>
        </authorList>
    </citation>
    <scope>NUCLEOTIDE SEQUENCE [LARGE SCALE GENOMIC DNA]</scope>
    <source>
        <strain evidence="4">CCUG 54939</strain>
    </source>
</reference>
<evidence type="ECO:0000256" key="1">
    <source>
        <dbReference type="ARBA" id="ARBA00022598"/>
    </source>
</evidence>
<dbReference type="InterPro" id="IPR000873">
    <property type="entry name" value="AMP-dep_synth/lig_dom"/>
</dbReference>
<dbReference type="RefSeq" id="WP_377153252.1">
    <property type="nucleotide sequence ID" value="NZ_JBHSAF010000014.1"/>
</dbReference>
<dbReference type="InterPro" id="IPR042099">
    <property type="entry name" value="ANL_N_sf"/>
</dbReference>
<sequence length="476" mass="51232">MMKALLERLAYRAQHVPDQLAVQDATRALSYQLLWQQVQRQAAWLGAQLEQEGSARPVALLADNNIDWLVADLACLLAEVPCVPVPGFFTDAQRQHLLQDSGCVALWQPDQPAEPWLWLDLAPVTLPPGCCKVTYTSGSTGEPKGVCLAATSLMHTVVALAERLAGQGVQAHLCTMPLAVLLENLAGVYLPLWLGTPITLLPLATLGLANLQRPQPQQFLATLAASAADSVILLPATLGWLLSGIETGLLPADRWQWLAVGGGKTSRQLLQQAEALGLPVYEGYGLSEMGSVVALNGPGQTRLGSVGRPLGHIEVRLADDGEVLVRGNRMLGYLGGDIADTADWLATGDLGSLDADGFLHIHGRKKATIVTGLGRNVHPEWVEAELLAVPGVLQAFVYGDEEQGIRALLFAPALQGDDALAEVMAQGNRHLPGYAQLQSVHFIDTPFSQQQGELTSNGRLRRHIIMRQRLPQQETV</sequence>
<evidence type="ECO:0000259" key="2">
    <source>
        <dbReference type="Pfam" id="PF00501"/>
    </source>
</evidence>
<gene>
    <name evidence="3" type="ORF">ACFOSS_13170</name>
</gene>
<dbReference type="Pfam" id="PF00501">
    <property type="entry name" value="AMP-binding"/>
    <property type="match status" value="2"/>
</dbReference>
<organism evidence="3 4">
    <name type="scientific">Pseudaeromonas sharmana</name>
    <dbReference type="NCBI Taxonomy" id="328412"/>
    <lineage>
        <taxon>Bacteria</taxon>
        <taxon>Pseudomonadati</taxon>
        <taxon>Pseudomonadota</taxon>
        <taxon>Gammaproteobacteria</taxon>
        <taxon>Aeromonadales</taxon>
        <taxon>Aeromonadaceae</taxon>
        <taxon>Pseudaeromonas</taxon>
    </lineage>
</organism>
<name>A0ABV8CQD0_9GAMM</name>
<feature type="domain" description="AMP-dependent synthetase/ligase" evidence="2">
    <location>
        <begin position="11"/>
        <end position="107"/>
    </location>
</feature>
<dbReference type="Gene3D" id="3.40.50.12780">
    <property type="entry name" value="N-terminal domain of ligase-like"/>
    <property type="match status" value="1"/>
</dbReference>
<accession>A0ABV8CQD0</accession>
<dbReference type="InterPro" id="IPR045851">
    <property type="entry name" value="AMP-bd_C_sf"/>
</dbReference>
<dbReference type="InterPro" id="IPR020845">
    <property type="entry name" value="AMP-binding_CS"/>
</dbReference>
<dbReference type="Proteomes" id="UP001595692">
    <property type="component" value="Unassembled WGS sequence"/>
</dbReference>
<dbReference type="SUPFAM" id="SSF56801">
    <property type="entry name" value="Acetyl-CoA synthetase-like"/>
    <property type="match status" value="1"/>
</dbReference>
<dbReference type="PROSITE" id="PS00455">
    <property type="entry name" value="AMP_BINDING"/>
    <property type="match status" value="1"/>
</dbReference>
<dbReference type="PANTHER" id="PTHR43767:SF8">
    <property type="entry name" value="LONG-CHAIN-FATTY-ACID--COA LIGASE"/>
    <property type="match status" value="1"/>
</dbReference>
<keyword evidence="4" id="KW-1185">Reference proteome</keyword>
<protein>
    <submittedName>
        <fullName evidence="3">AMP-binding protein</fullName>
    </submittedName>
</protein>